<dbReference type="Gene3D" id="3.40.50.300">
    <property type="entry name" value="P-loop containing nucleotide triphosphate hydrolases"/>
    <property type="match status" value="1"/>
</dbReference>
<dbReference type="InterPro" id="IPR015854">
    <property type="entry name" value="ABC_transpr_LolD-like"/>
</dbReference>
<comment type="caution">
    <text evidence="4">The sequence shown here is derived from an EMBL/GenBank/DDBJ whole genome shotgun (WGS) entry which is preliminary data.</text>
</comment>
<dbReference type="AlphaFoldDB" id="A0A7C9NBA8"/>
<dbReference type="SUPFAM" id="SSF52540">
    <property type="entry name" value="P-loop containing nucleoside triphosphate hydrolases"/>
    <property type="match status" value="1"/>
</dbReference>
<dbReference type="Pfam" id="PF00005">
    <property type="entry name" value="ABC_tran"/>
    <property type="match status" value="1"/>
</dbReference>
<evidence type="ECO:0000256" key="1">
    <source>
        <dbReference type="ARBA" id="ARBA00022741"/>
    </source>
</evidence>
<dbReference type="InterPro" id="IPR003439">
    <property type="entry name" value="ABC_transporter-like_ATP-bd"/>
</dbReference>
<name>A0A7C9NBA8_9BACT</name>
<evidence type="ECO:0000259" key="3">
    <source>
        <dbReference type="PROSITE" id="PS50893"/>
    </source>
</evidence>
<dbReference type="InterPro" id="IPR017871">
    <property type="entry name" value="ABC_transporter-like_CS"/>
</dbReference>
<dbReference type="GO" id="GO:0022857">
    <property type="term" value="F:transmembrane transporter activity"/>
    <property type="evidence" value="ECO:0007669"/>
    <property type="project" value="TreeGrafter"/>
</dbReference>
<evidence type="ECO:0000256" key="2">
    <source>
        <dbReference type="ARBA" id="ARBA00022840"/>
    </source>
</evidence>
<reference evidence="4" key="1">
    <citation type="submission" date="2018-08" db="EMBL/GenBank/DDBJ databases">
        <title>Murine metabolic-syndrome-specific gut microbial biobank.</title>
        <authorList>
            <person name="Liu C."/>
        </authorList>
    </citation>
    <scope>NUCLEOTIDE SEQUENCE [LARGE SCALE GENOMIC DNA]</scope>
    <source>
        <strain evidence="4">Z82</strain>
    </source>
</reference>
<protein>
    <submittedName>
        <fullName evidence="4">ATP-binding cassette domain-containing protein</fullName>
    </submittedName>
</protein>
<dbReference type="GO" id="GO:0005886">
    <property type="term" value="C:plasma membrane"/>
    <property type="evidence" value="ECO:0007669"/>
    <property type="project" value="TreeGrafter"/>
</dbReference>
<accession>A0A7C9NBA8</accession>
<dbReference type="InterPro" id="IPR003593">
    <property type="entry name" value="AAA+_ATPase"/>
</dbReference>
<dbReference type="PROSITE" id="PS00211">
    <property type="entry name" value="ABC_TRANSPORTER_1"/>
    <property type="match status" value="1"/>
</dbReference>
<dbReference type="EMBL" id="QWKH01000057">
    <property type="protein sequence ID" value="NBI34944.1"/>
    <property type="molecule type" value="Genomic_DNA"/>
</dbReference>
<dbReference type="InterPro" id="IPR027417">
    <property type="entry name" value="P-loop_NTPase"/>
</dbReference>
<dbReference type="SMART" id="SM00382">
    <property type="entry name" value="AAA"/>
    <property type="match status" value="1"/>
</dbReference>
<dbReference type="GO" id="GO:0005524">
    <property type="term" value="F:ATP binding"/>
    <property type="evidence" value="ECO:0007669"/>
    <property type="project" value="UniProtKB-KW"/>
</dbReference>
<evidence type="ECO:0000313" key="4">
    <source>
        <dbReference type="EMBL" id="NBI34944.1"/>
    </source>
</evidence>
<dbReference type="PANTHER" id="PTHR24220">
    <property type="entry name" value="IMPORT ATP-BINDING PROTEIN"/>
    <property type="match status" value="1"/>
</dbReference>
<keyword evidence="1" id="KW-0547">Nucleotide-binding</keyword>
<sequence length="221" mass="23480">MSEAVELCGVVKSFREGSECRSVLRGVDLSLRSGRLGLVTGASGQGKSTLLSIAGGLMPPDGGSVRLFGEDVGSLNEQGLDRLHRRQVGFVFQTPYAVAALTARENLELMAKGAGRSRDADRFHKVVDRLGLSDALELLPSQMSGGQRRRLSVARCLLSAQPLILADEPTNDLDEEGCLAVMGLLRGHVADGGTVLMVTHDPRWVSLADEVFVLGNDGVIA</sequence>
<feature type="domain" description="ABC transporter" evidence="3">
    <location>
        <begin position="5"/>
        <end position="220"/>
    </location>
</feature>
<dbReference type="PROSITE" id="PS50893">
    <property type="entry name" value="ABC_TRANSPORTER_2"/>
    <property type="match status" value="1"/>
</dbReference>
<gene>
    <name evidence="4" type="ORF">D1639_07870</name>
</gene>
<proteinExistence type="predicted"/>
<keyword evidence="2 4" id="KW-0067">ATP-binding</keyword>
<dbReference type="GO" id="GO:0016887">
    <property type="term" value="F:ATP hydrolysis activity"/>
    <property type="evidence" value="ECO:0007669"/>
    <property type="project" value="InterPro"/>
</dbReference>
<organism evidence="4">
    <name type="scientific">Muribaculaceae bacterium Z82</name>
    <dbReference type="NCBI Taxonomy" id="2304548"/>
    <lineage>
        <taxon>Bacteria</taxon>
        <taxon>Pseudomonadati</taxon>
        <taxon>Bacteroidota</taxon>
        <taxon>Bacteroidia</taxon>
        <taxon>Bacteroidales</taxon>
        <taxon>Muribaculaceae</taxon>
    </lineage>
</organism>